<evidence type="ECO:0008006" key="2">
    <source>
        <dbReference type="Google" id="ProtNLM"/>
    </source>
</evidence>
<reference evidence="1" key="1">
    <citation type="submission" date="2020-04" db="EMBL/GenBank/DDBJ databases">
        <authorList>
            <person name="Chiriac C."/>
            <person name="Salcher M."/>
            <person name="Ghai R."/>
            <person name="Kavagutti S V."/>
        </authorList>
    </citation>
    <scope>NUCLEOTIDE SEQUENCE</scope>
</reference>
<protein>
    <recommendedName>
        <fullName evidence="2">DUF5348 domain-containing protein</fullName>
    </recommendedName>
</protein>
<gene>
    <name evidence="1" type="ORF">UFOVP449_257</name>
</gene>
<dbReference type="EMBL" id="LR796420">
    <property type="protein sequence ID" value="CAB4143712.1"/>
    <property type="molecule type" value="Genomic_DNA"/>
</dbReference>
<proteinExistence type="predicted"/>
<evidence type="ECO:0000313" key="1">
    <source>
        <dbReference type="EMBL" id="CAB4143712.1"/>
    </source>
</evidence>
<sequence length="74" mass="8669">MLKVIKNGITYEVRVESNNKLIGNFLPDVDGCYYFVATNTEGYWSDYVLIELGTKLKEINEGWYLYLDKELSYD</sequence>
<name>A0A6J5MBL1_9CAUD</name>
<accession>A0A6J5MBL1</accession>
<organism evidence="1">
    <name type="scientific">uncultured Caudovirales phage</name>
    <dbReference type="NCBI Taxonomy" id="2100421"/>
    <lineage>
        <taxon>Viruses</taxon>
        <taxon>Duplodnaviria</taxon>
        <taxon>Heunggongvirae</taxon>
        <taxon>Uroviricota</taxon>
        <taxon>Caudoviricetes</taxon>
        <taxon>Peduoviridae</taxon>
        <taxon>Maltschvirus</taxon>
        <taxon>Maltschvirus maltsch</taxon>
    </lineage>
</organism>